<proteinExistence type="predicted"/>
<evidence type="ECO:0000256" key="3">
    <source>
        <dbReference type="ARBA" id="ARBA00023014"/>
    </source>
</evidence>
<keyword evidence="1" id="KW-0479">Metal-binding</keyword>
<feature type="domain" description="NADH-ubiquinone oxidoreductase 51kDa subunit iron-sulphur binding" evidence="4">
    <location>
        <begin position="25"/>
        <end position="70"/>
    </location>
</feature>
<dbReference type="GO" id="GO:0016491">
    <property type="term" value="F:oxidoreductase activity"/>
    <property type="evidence" value="ECO:0007669"/>
    <property type="project" value="UniProtKB-KW"/>
</dbReference>
<organism evidence="5">
    <name type="scientific">mine drainage metagenome</name>
    <dbReference type="NCBI Taxonomy" id="410659"/>
    <lineage>
        <taxon>unclassified sequences</taxon>
        <taxon>metagenomes</taxon>
        <taxon>ecological metagenomes</taxon>
    </lineage>
</organism>
<dbReference type="InterPro" id="IPR037207">
    <property type="entry name" value="Nuop51_4Fe4S-bd_sf"/>
</dbReference>
<dbReference type="GO" id="GO:0051539">
    <property type="term" value="F:4 iron, 4 sulfur cluster binding"/>
    <property type="evidence" value="ECO:0007669"/>
    <property type="project" value="InterPro"/>
</dbReference>
<dbReference type="AlphaFoldDB" id="T1B1E1"/>
<keyword evidence="5" id="KW-0830">Ubiquinone</keyword>
<evidence type="ECO:0000313" key="5">
    <source>
        <dbReference type="EMBL" id="EQD63657.1"/>
    </source>
</evidence>
<dbReference type="SUPFAM" id="SSF140490">
    <property type="entry name" value="Nqo1C-terminal domain-like"/>
    <property type="match status" value="1"/>
</dbReference>
<name>T1B1E1_9ZZZZ</name>
<dbReference type="EC" id="1.6.-.-" evidence="5"/>
<feature type="non-terminal residue" evidence="5">
    <location>
        <position position="1"/>
    </location>
</feature>
<dbReference type="PANTHER" id="PTHR43578:SF3">
    <property type="entry name" value="NADH-QUINONE OXIDOREDUCTASE SUBUNIT F"/>
    <property type="match status" value="1"/>
</dbReference>
<dbReference type="Gene3D" id="1.20.1440.230">
    <property type="entry name" value="NADH-ubiquinone oxidoreductase 51kDa subunit, iron-sulphur binding domain"/>
    <property type="match status" value="1"/>
</dbReference>
<keyword evidence="3" id="KW-0411">Iron-sulfur</keyword>
<dbReference type="SMART" id="SM00928">
    <property type="entry name" value="NADH_4Fe-4S"/>
    <property type="match status" value="1"/>
</dbReference>
<protein>
    <submittedName>
        <fullName evidence="5">NADH ubiquinone oxidoreductase, F subunit, iron sulfur binding domain protein</fullName>
        <ecNumber evidence="5">1.6.-.-</ecNumber>
    </submittedName>
</protein>
<dbReference type="EMBL" id="AUZX01006429">
    <property type="protein sequence ID" value="EQD63657.1"/>
    <property type="molecule type" value="Genomic_DNA"/>
</dbReference>
<dbReference type="GO" id="GO:0046872">
    <property type="term" value="F:metal ion binding"/>
    <property type="evidence" value="ECO:0007669"/>
    <property type="project" value="UniProtKB-KW"/>
</dbReference>
<accession>T1B1E1</accession>
<gene>
    <name evidence="5" type="ORF">B1A_09025</name>
</gene>
<evidence type="ECO:0000256" key="2">
    <source>
        <dbReference type="ARBA" id="ARBA00023004"/>
    </source>
</evidence>
<dbReference type="GO" id="GO:0008137">
    <property type="term" value="F:NADH dehydrogenase (ubiquinone) activity"/>
    <property type="evidence" value="ECO:0007669"/>
    <property type="project" value="InterPro"/>
</dbReference>
<reference evidence="5" key="1">
    <citation type="submission" date="2013-08" db="EMBL/GenBank/DDBJ databases">
        <authorList>
            <person name="Mendez C."/>
            <person name="Richter M."/>
            <person name="Ferrer M."/>
            <person name="Sanchez J."/>
        </authorList>
    </citation>
    <scope>NUCLEOTIDE SEQUENCE</scope>
</reference>
<evidence type="ECO:0000256" key="1">
    <source>
        <dbReference type="ARBA" id="ARBA00022723"/>
    </source>
</evidence>
<dbReference type="Pfam" id="PF10589">
    <property type="entry name" value="NADH_4Fe-4S"/>
    <property type="match status" value="1"/>
</dbReference>
<keyword evidence="2" id="KW-0408">Iron</keyword>
<comment type="caution">
    <text evidence="5">The sequence shown here is derived from an EMBL/GenBank/DDBJ whole genome shotgun (WGS) entry which is preliminary data.</text>
</comment>
<keyword evidence="5" id="KW-0560">Oxidoreductase</keyword>
<dbReference type="InterPro" id="IPR019575">
    <property type="entry name" value="Nuop51_4Fe4S-bd"/>
</dbReference>
<dbReference type="InterPro" id="IPR001949">
    <property type="entry name" value="NADH-UbQ_OxRdtase_51kDa_CS"/>
</dbReference>
<evidence type="ECO:0000259" key="4">
    <source>
        <dbReference type="SMART" id="SM00928"/>
    </source>
</evidence>
<dbReference type="PANTHER" id="PTHR43578">
    <property type="entry name" value="NADH-QUINONE OXIDOREDUCTASE SUBUNIT F"/>
    <property type="match status" value="1"/>
</dbReference>
<dbReference type="PROSITE" id="PS00645">
    <property type="entry name" value="COMPLEX1_51K_2"/>
    <property type="match status" value="1"/>
</dbReference>
<dbReference type="GO" id="GO:0010181">
    <property type="term" value="F:FMN binding"/>
    <property type="evidence" value="ECO:0007669"/>
    <property type="project" value="InterPro"/>
</dbReference>
<dbReference type="FunFam" id="1.20.1440.230:FF:000001">
    <property type="entry name" value="Mitochondrial NADH dehydrogenase flavoprotein 1"/>
    <property type="match status" value="1"/>
</dbReference>
<sequence>ENVVSAGAIMGSGGIVVMDEAACIVDTAKFFLKFTQDESCGECTPCRVGSKIMLDILTRITEGKGQEGDLDELVRLSMYIKSNSLCGLGGAAPNPVLSTI</sequence>
<feature type="non-terminal residue" evidence="5">
    <location>
        <position position="100"/>
    </location>
</feature>
<reference evidence="5" key="2">
    <citation type="journal article" date="2014" name="ISME J.">
        <title>Microbial stratification in low pH oxic and suboxic macroscopic growths along an acid mine drainage.</title>
        <authorList>
            <person name="Mendez-Garcia C."/>
            <person name="Mesa V."/>
            <person name="Sprenger R.R."/>
            <person name="Richter M."/>
            <person name="Diez M.S."/>
            <person name="Solano J."/>
            <person name="Bargiela R."/>
            <person name="Golyshina O.V."/>
            <person name="Manteca A."/>
            <person name="Ramos J.L."/>
            <person name="Gallego J.R."/>
            <person name="Llorente I."/>
            <person name="Martins Dos Santos V.A."/>
            <person name="Jensen O.N."/>
            <person name="Pelaez A.I."/>
            <person name="Sanchez J."/>
            <person name="Ferrer M."/>
        </authorList>
    </citation>
    <scope>NUCLEOTIDE SEQUENCE</scope>
</reference>